<keyword evidence="2 6" id="KW-0645">Protease</keyword>
<gene>
    <name evidence="8" type="ORF">Q5H94_19575</name>
</gene>
<dbReference type="GO" id="GO:0016787">
    <property type="term" value="F:hydrolase activity"/>
    <property type="evidence" value="ECO:0007669"/>
    <property type="project" value="UniProtKB-KW"/>
</dbReference>
<dbReference type="InterPro" id="IPR036852">
    <property type="entry name" value="Peptidase_S8/S53_dom_sf"/>
</dbReference>
<feature type="active site" description="Charge relay system" evidence="6">
    <location>
        <position position="253"/>
    </location>
</feature>
<dbReference type="InterPro" id="IPR000209">
    <property type="entry name" value="Peptidase_S8/S53_dom"/>
</dbReference>
<sequence>MNYDTAEYRATAGAVSANALTAYSHGGTGAGIAVGVIDSGIDLQSAEFGSRISSASANVAGGTTVDDEGGHGTAVAFTIAGRRNDAGTHGIAFDATLIVARADTPGTCATMDAKGNPDCKFNDSSIARGVDLAVANGARVINMSLGGSAPNATLTNAIDRATAAGVIIVIAAGNDGTVNPDPFAEIANRPQARGLVIIAGSVGANDSRTPGADVISTFSDRAGDGAAHFLTAVGESVRAPDQNNVAYLWSGTSFSAPQIAGAAALLAQAFPTLTSAQIVNLLFTSARDAGAAGVDPIYGQGVLDLTRAFSPIGTTMIAGVPAPVSLGSNAMLSAPMGDAHQGPLGAVILDGFGRAFSVDLAGTINRSGPERTLAASLSSRTRNLSIASGNMTMALTVQPTAGGGVSVGRLQLSDGQARTARAVAGIITNRLTRTSSIAFGFSESGAALSQTLGGISAPGFLVAQDPVRGAGFDSAVKASTAYRQQLGRYGLTATAESGDVLSRDGDALPAARGNYRRFGYDRTALTLDRRFGGLALAVTGSNLNEQGSMLGAHFGSGLGGARASSWFLDAAARLELDGGWSLSGSLRQGWTFASVGGGLRGGGVLRTNAFAADIGKNGIFGHDSFGLRIAQPLRVASGGLDLVLPTDYDYDTGAVSAWATQRINLAPTGREIDMEARYSRPVWIGNLQTNLFVRRQPGNFALLPTDVGGAFRWSAGF</sequence>
<dbReference type="Pfam" id="PF00082">
    <property type="entry name" value="Peptidase_S8"/>
    <property type="match status" value="1"/>
</dbReference>
<dbReference type="InterPro" id="IPR015500">
    <property type="entry name" value="Peptidase_S8_subtilisin-rel"/>
</dbReference>
<keyword evidence="3" id="KW-0732">Signal</keyword>
<dbReference type="CDD" id="cd04848">
    <property type="entry name" value="Peptidases_S8_Autotransporter_serine_protease_like"/>
    <property type="match status" value="1"/>
</dbReference>
<reference evidence="8" key="1">
    <citation type="submission" date="2023-07" db="EMBL/GenBank/DDBJ databases">
        <authorList>
            <person name="Kim M.K."/>
        </authorList>
    </citation>
    <scope>NUCLEOTIDE SEQUENCE</scope>
    <source>
        <strain evidence="8">CA1-15</strain>
    </source>
</reference>
<evidence type="ECO:0000256" key="1">
    <source>
        <dbReference type="ARBA" id="ARBA00011073"/>
    </source>
</evidence>
<dbReference type="EC" id="3.4.-.-" evidence="8"/>
<evidence type="ECO:0000256" key="3">
    <source>
        <dbReference type="ARBA" id="ARBA00022729"/>
    </source>
</evidence>
<dbReference type="SUPFAM" id="SSF52743">
    <property type="entry name" value="Subtilisin-like"/>
    <property type="match status" value="1"/>
</dbReference>
<evidence type="ECO:0000313" key="8">
    <source>
        <dbReference type="EMBL" id="MDO7844540.1"/>
    </source>
</evidence>
<dbReference type="RefSeq" id="WP_304562986.1">
    <property type="nucleotide sequence ID" value="NZ_JAUQSZ010000017.1"/>
</dbReference>
<feature type="domain" description="Peptidase S8/S53" evidence="7">
    <location>
        <begin position="29"/>
        <end position="301"/>
    </location>
</feature>
<organism evidence="8 9">
    <name type="scientific">Sphingomonas immobilis</name>
    <dbReference type="NCBI Taxonomy" id="3063997"/>
    <lineage>
        <taxon>Bacteria</taxon>
        <taxon>Pseudomonadati</taxon>
        <taxon>Pseudomonadota</taxon>
        <taxon>Alphaproteobacteria</taxon>
        <taxon>Sphingomonadales</taxon>
        <taxon>Sphingomonadaceae</taxon>
        <taxon>Sphingomonas</taxon>
    </lineage>
</organism>
<dbReference type="InterPro" id="IPR023828">
    <property type="entry name" value="Peptidase_S8_Ser-AS"/>
</dbReference>
<evidence type="ECO:0000256" key="6">
    <source>
        <dbReference type="PROSITE-ProRule" id="PRU01240"/>
    </source>
</evidence>
<evidence type="ECO:0000313" key="9">
    <source>
        <dbReference type="Proteomes" id="UP001176468"/>
    </source>
</evidence>
<dbReference type="InterPro" id="IPR034061">
    <property type="entry name" value="Peptidases_S8_Autotransporter"/>
</dbReference>
<protein>
    <submittedName>
        <fullName evidence="8">S8 family peptidase</fullName>
        <ecNumber evidence="8">3.4.-.-</ecNumber>
    </submittedName>
</protein>
<evidence type="ECO:0000259" key="7">
    <source>
        <dbReference type="Pfam" id="PF00082"/>
    </source>
</evidence>
<dbReference type="PANTHER" id="PTHR43806:SF11">
    <property type="entry name" value="CEREVISIN-RELATED"/>
    <property type="match status" value="1"/>
</dbReference>
<evidence type="ECO:0000256" key="2">
    <source>
        <dbReference type="ARBA" id="ARBA00022670"/>
    </source>
</evidence>
<dbReference type="EMBL" id="JAUQSZ010000017">
    <property type="protein sequence ID" value="MDO7844540.1"/>
    <property type="molecule type" value="Genomic_DNA"/>
</dbReference>
<feature type="active site" description="Charge relay system" evidence="6">
    <location>
        <position position="71"/>
    </location>
</feature>
<dbReference type="InterPro" id="IPR050131">
    <property type="entry name" value="Peptidase_S8_subtilisin-like"/>
</dbReference>
<keyword evidence="9" id="KW-1185">Reference proteome</keyword>
<keyword evidence="4 6" id="KW-0378">Hydrolase</keyword>
<accession>A0ABT9A3Z9</accession>
<evidence type="ECO:0000256" key="4">
    <source>
        <dbReference type="ARBA" id="ARBA00022801"/>
    </source>
</evidence>
<proteinExistence type="inferred from homology"/>
<comment type="caution">
    <text evidence="8">The sequence shown here is derived from an EMBL/GenBank/DDBJ whole genome shotgun (WGS) entry which is preliminary data.</text>
</comment>
<evidence type="ECO:0000256" key="5">
    <source>
        <dbReference type="ARBA" id="ARBA00022825"/>
    </source>
</evidence>
<dbReference type="PANTHER" id="PTHR43806">
    <property type="entry name" value="PEPTIDASE S8"/>
    <property type="match status" value="1"/>
</dbReference>
<dbReference type="PROSITE" id="PS00138">
    <property type="entry name" value="SUBTILASE_SER"/>
    <property type="match status" value="1"/>
</dbReference>
<dbReference type="PROSITE" id="PS51892">
    <property type="entry name" value="SUBTILASE"/>
    <property type="match status" value="1"/>
</dbReference>
<dbReference type="PRINTS" id="PR00723">
    <property type="entry name" value="SUBTILISIN"/>
</dbReference>
<keyword evidence="5 6" id="KW-0720">Serine protease</keyword>
<comment type="similarity">
    <text evidence="1 6">Belongs to the peptidase S8 family.</text>
</comment>
<dbReference type="Proteomes" id="UP001176468">
    <property type="component" value="Unassembled WGS sequence"/>
</dbReference>
<dbReference type="Gene3D" id="3.40.50.200">
    <property type="entry name" value="Peptidase S8/S53 domain"/>
    <property type="match status" value="1"/>
</dbReference>
<feature type="active site" description="Charge relay system" evidence="6">
    <location>
        <position position="38"/>
    </location>
</feature>
<name>A0ABT9A3Z9_9SPHN</name>